<feature type="chain" id="PRO_5045513042" evidence="6">
    <location>
        <begin position="21"/>
        <end position="521"/>
    </location>
</feature>
<dbReference type="RefSeq" id="WP_189346471.1">
    <property type="nucleotide sequence ID" value="NZ_BMYT01000004.1"/>
</dbReference>
<protein>
    <submittedName>
        <fullName evidence="7">Carboxypeptidase</fullName>
    </submittedName>
</protein>
<dbReference type="GO" id="GO:0004180">
    <property type="term" value="F:carboxypeptidase activity"/>
    <property type="evidence" value="ECO:0007669"/>
    <property type="project" value="UniProtKB-KW"/>
</dbReference>
<keyword evidence="4" id="KW-0378">Hydrolase</keyword>
<evidence type="ECO:0000256" key="5">
    <source>
        <dbReference type="ARBA" id="ARBA00023180"/>
    </source>
</evidence>
<evidence type="ECO:0000313" key="8">
    <source>
        <dbReference type="Proteomes" id="UP000620127"/>
    </source>
</evidence>
<evidence type="ECO:0000256" key="3">
    <source>
        <dbReference type="ARBA" id="ARBA00022729"/>
    </source>
</evidence>
<gene>
    <name evidence="7" type="ORF">GCM10011282_24780</name>
</gene>
<dbReference type="Gene3D" id="3.40.50.1820">
    <property type="entry name" value="alpha/beta hydrolase"/>
    <property type="match status" value="1"/>
</dbReference>
<dbReference type="PANTHER" id="PTHR11802">
    <property type="entry name" value="SERINE PROTEASE FAMILY S10 SERINE CARBOXYPEPTIDASE"/>
    <property type="match status" value="1"/>
</dbReference>
<name>A0ABQ2XHE3_9BURK</name>
<dbReference type="Proteomes" id="UP000620127">
    <property type="component" value="Unassembled WGS sequence"/>
</dbReference>
<evidence type="ECO:0000256" key="6">
    <source>
        <dbReference type="SAM" id="SignalP"/>
    </source>
</evidence>
<comment type="caution">
    <text evidence="7">The sequence shown here is derived from an EMBL/GenBank/DDBJ whole genome shotgun (WGS) entry which is preliminary data.</text>
</comment>
<keyword evidence="3 6" id="KW-0732">Signal</keyword>
<proteinExistence type="predicted"/>
<keyword evidence="8" id="KW-1185">Reference proteome</keyword>
<dbReference type="Pfam" id="PF00450">
    <property type="entry name" value="Peptidase_S10"/>
    <property type="match status" value="1"/>
</dbReference>
<feature type="signal peptide" evidence="6">
    <location>
        <begin position="1"/>
        <end position="20"/>
    </location>
</feature>
<keyword evidence="5" id="KW-0325">Glycoprotein</keyword>
<dbReference type="EMBL" id="BMYT01000004">
    <property type="protein sequence ID" value="GGX17747.1"/>
    <property type="molecule type" value="Genomic_DNA"/>
</dbReference>
<sequence>MKTTKFLLASMAFCIANAYAQDSNSAANPANAATAVSAASVDKSKAATVNERLLPAESAVHSTGQVTIKGKLVPYKATAGTQPVWDKDGKVIASLFYTYYQRSDVTNKDKRPLVISFNGGPGSASVWMHVAYTGPKMLNIDDEGYPVQPYGVRDNPHSILDVADIVYIDPVNTGFSRILDPKADRSQFFGVNADIAYLAEWLNTFVSRTSRWNSPKYLIGESYGTTRVSGLAKELQNNHWMYLNGVILVSPTGLGIKRDGPVKDALNLPYYTATAWHHKVLPADLQKRDLNEVLAESENFTLNEFIPALSKGGFIDPVQRQHIAAKVARYAGVSETVIMQHNLAMPPAYFWKELLRTRGQTVGRLDSRYLGIDRIEAGSGPDYNAELTSWLHSFTPAINHYLRDVLKYKTDVKYNMFGPVRPWDNSNDNTGEDLRLAMAENPYMRLLVQSGYYDGATNYFDAKYTMWQIDPSGKMKDRMEFKGYRSGHMMYLRSEDLVTSNEHIREFIKKATPAPGQAAKY</sequence>
<reference evidence="8" key="1">
    <citation type="journal article" date="2019" name="Int. J. Syst. Evol. Microbiol.">
        <title>The Global Catalogue of Microorganisms (GCM) 10K type strain sequencing project: providing services to taxonomists for standard genome sequencing and annotation.</title>
        <authorList>
            <consortium name="The Broad Institute Genomics Platform"/>
            <consortium name="The Broad Institute Genome Sequencing Center for Infectious Disease"/>
            <person name="Wu L."/>
            <person name="Ma J."/>
        </authorList>
    </citation>
    <scope>NUCLEOTIDE SEQUENCE [LARGE SCALE GENOMIC DNA]</scope>
    <source>
        <strain evidence="8">KCTC 23916</strain>
    </source>
</reference>
<dbReference type="PANTHER" id="PTHR11802:SF3">
    <property type="entry name" value="RETINOID-INDUCIBLE SERINE CARBOXYPEPTIDASE"/>
    <property type="match status" value="1"/>
</dbReference>
<evidence type="ECO:0000256" key="2">
    <source>
        <dbReference type="ARBA" id="ARBA00022670"/>
    </source>
</evidence>
<dbReference type="SUPFAM" id="SSF53474">
    <property type="entry name" value="alpha/beta-Hydrolases"/>
    <property type="match status" value="1"/>
</dbReference>
<evidence type="ECO:0000256" key="1">
    <source>
        <dbReference type="ARBA" id="ARBA00022645"/>
    </source>
</evidence>
<evidence type="ECO:0000256" key="4">
    <source>
        <dbReference type="ARBA" id="ARBA00022801"/>
    </source>
</evidence>
<organism evidence="7 8">
    <name type="scientific">Undibacterium macrobrachii</name>
    <dbReference type="NCBI Taxonomy" id="1119058"/>
    <lineage>
        <taxon>Bacteria</taxon>
        <taxon>Pseudomonadati</taxon>
        <taxon>Pseudomonadota</taxon>
        <taxon>Betaproteobacteria</taxon>
        <taxon>Burkholderiales</taxon>
        <taxon>Oxalobacteraceae</taxon>
        <taxon>Undibacterium</taxon>
    </lineage>
</organism>
<dbReference type="InterPro" id="IPR029058">
    <property type="entry name" value="AB_hydrolase_fold"/>
</dbReference>
<accession>A0ABQ2XHE3</accession>
<dbReference type="InterPro" id="IPR001563">
    <property type="entry name" value="Peptidase_S10"/>
</dbReference>
<evidence type="ECO:0000313" key="7">
    <source>
        <dbReference type="EMBL" id="GGX17747.1"/>
    </source>
</evidence>
<keyword evidence="1 7" id="KW-0121">Carboxypeptidase</keyword>
<keyword evidence="2" id="KW-0645">Protease</keyword>